<dbReference type="EMBL" id="JAINVZ010000016">
    <property type="protein sequence ID" value="MBY8887368.1"/>
    <property type="molecule type" value="Genomic_DNA"/>
</dbReference>
<sequence>MRIAARLAKGCKPRGCRAPARRVLGRRVRYVIGGEPGQVNGMRWRRAR</sequence>
<evidence type="ECO:0000313" key="2">
    <source>
        <dbReference type="Proteomes" id="UP001198565"/>
    </source>
</evidence>
<organism evidence="1 2">
    <name type="scientific">Streptantibioticus parmotrematis</name>
    <dbReference type="NCBI Taxonomy" id="2873249"/>
    <lineage>
        <taxon>Bacteria</taxon>
        <taxon>Bacillati</taxon>
        <taxon>Actinomycetota</taxon>
        <taxon>Actinomycetes</taxon>
        <taxon>Kitasatosporales</taxon>
        <taxon>Streptomycetaceae</taxon>
        <taxon>Streptantibioticus</taxon>
    </lineage>
</organism>
<dbReference type="NCBIfam" id="NF047334">
    <property type="entry name" value="modulat_TrpM"/>
    <property type="match status" value="1"/>
</dbReference>
<reference evidence="1 2" key="1">
    <citation type="submission" date="2021-08" db="EMBL/GenBank/DDBJ databases">
        <title>Streptomyces sp. PTM05 isolated from lichen.</title>
        <authorList>
            <person name="Somphong A."/>
            <person name="Phongsopitanun W."/>
            <person name="Tanasupawat S."/>
        </authorList>
    </citation>
    <scope>NUCLEOTIDE SEQUENCE [LARGE SCALE GENOMIC DNA]</scope>
    <source>
        <strain evidence="1 2">Ptm05</strain>
    </source>
</reference>
<keyword evidence="2" id="KW-1185">Reference proteome</keyword>
<dbReference type="RefSeq" id="WP_199239356.1">
    <property type="nucleotide sequence ID" value="NZ_JBEYUT010000001.1"/>
</dbReference>
<protein>
    <recommendedName>
        <fullName evidence="3">Tryptophan synthase subunit(Beta)</fullName>
    </recommendedName>
</protein>
<accession>A0ABS7QVX1</accession>
<proteinExistence type="predicted"/>
<gene>
    <name evidence="1" type="ORF">K7472_21370</name>
</gene>
<evidence type="ECO:0008006" key="3">
    <source>
        <dbReference type="Google" id="ProtNLM"/>
    </source>
</evidence>
<name>A0ABS7QVX1_9ACTN</name>
<dbReference type="Proteomes" id="UP001198565">
    <property type="component" value="Unassembled WGS sequence"/>
</dbReference>
<comment type="caution">
    <text evidence="1">The sequence shown here is derived from an EMBL/GenBank/DDBJ whole genome shotgun (WGS) entry which is preliminary data.</text>
</comment>
<dbReference type="InterPro" id="IPR058113">
    <property type="entry name" value="TrpM_modulator"/>
</dbReference>
<evidence type="ECO:0000313" key="1">
    <source>
        <dbReference type="EMBL" id="MBY8887368.1"/>
    </source>
</evidence>